<evidence type="ECO:0000259" key="2">
    <source>
        <dbReference type="SMART" id="SM00731"/>
    </source>
</evidence>
<feature type="compositionally biased region" description="Polar residues" evidence="1">
    <location>
        <begin position="453"/>
        <end position="481"/>
    </location>
</feature>
<keyword evidence="4" id="KW-1185">Reference proteome</keyword>
<feature type="compositionally biased region" description="Low complexity" evidence="1">
    <location>
        <begin position="246"/>
        <end position="256"/>
    </location>
</feature>
<comment type="caution">
    <text evidence="3">The sequence shown here is derived from an EMBL/GenBank/DDBJ whole genome shotgun (WGS) entry which is preliminary data.</text>
</comment>
<organism evidence="3 4">
    <name type="scientific">Stephanodiscus triporus</name>
    <dbReference type="NCBI Taxonomy" id="2934178"/>
    <lineage>
        <taxon>Eukaryota</taxon>
        <taxon>Sar</taxon>
        <taxon>Stramenopiles</taxon>
        <taxon>Ochrophyta</taxon>
        <taxon>Bacillariophyta</taxon>
        <taxon>Coscinodiscophyceae</taxon>
        <taxon>Thalassiosirophycidae</taxon>
        <taxon>Stephanodiscales</taxon>
        <taxon>Stephanodiscaceae</taxon>
        <taxon>Stephanodiscus</taxon>
    </lineage>
</organism>
<feature type="compositionally biased region" description="Polar residues" evidence="1">
    <location>
        <begin position="312"/>
        <end position="324"/>
    </location>
</feature>
<dbReference type="SMART" id="SM00731">
    <property type="entry name" value="SprT"/>
    <property type="match status" value="1"/>
</dbReference>
<proteinExistence type="predicted"/>
<gene>
    <name evidence="3" type="ORF">ACHAW5_009492</name>
</gene>
<feature type="region of interest" description="Disordered" evidence="1">
    <location>
        <begin position="278"/>
        <end position="485"/>
    </location>
</feature>
<evidence type="ECO:0000313" key="4">
    <source>
        <dbReference type="Proteomes" id="UP001530315"/>
    </source>
</evidence>
<dbReference type="GO" id="GO:0006950">
    <property type="term" value="P:response to stress"/>
    <property type="evidence" value="ECO:0007669"/>
    <property type="project" value="UniProtKB-ARBA"/>
</dbReference>
<feature type="compositionally biased region" description="Acidic residues" evidence="1">
    <location>
        <begin position="397"/>
        <end position="411"/>
    </location>
</feature>
<name>A0ABD3PZ12_9STRA</name>
<dbReference type="Pfam" id="PF10263">
    <property type="entry name" value="SprT-like"/>
    <property type="match status" value="1"/>
</dbReference>
<feature type="region of interest" description="Disordered" evidence="1">
    <location>
        <begin position="118"/>
        <end position="149"/>
    </location>
</feature>
<feature type="compositionally biased region" description="Acidic residues" evidence="1">
    <location>
        <begin position="280"/>
        <end position="289"/>
    </location>
</feature>
<accession>A0ABD3PZ12</accession>
<feature type="compositionally biased region" description="Acidic residues" evidence="1">
    <location>
        <begin position="210"/>
        <end position="219"/>
    </location>
</feature>
<protein>
    <recommendedName>
        <fullName evidence="2">SprT-like domain-containing protein</fullName>
    </recommendedName>
</protein>
<dbReference type="Proteomes" id="UP001530315">
    <property type="component" value="Unassembled WGS sequence"/>
</dbReference>
<dbReference type="PANTHER" id="PTHR23099:SF0">
    <property type="entry name" value="GERM CELL NUCLEAR ACIDIC PROTEIN"/>
    <property type="match status" value="1"/>
</dbReference>
<sequence>MTSATPLTLLQRSSLDQNDNCNDADLAQLKERFDKLLPKYGFLWRSMANARLKKEAAAKRDSADGVGDIATFDRPGFQSYAENKSAVVAVAAADKENATPSRWQQQPEAVDKWIGHQDNEGKQESACEDDDNHHSQAKNEGGSDESPPTKATILDAIYYKRPVSLRVGPRSSPDHDELCGDGCDCADPIIEILDDEDEDASAFDVNVDEELADTTDDDGGGGCDDSLTTSGADKTKAVEGVRLNESLLSDDNASIDNDSDDSMNFVAVSKTPKKKVFVLESDEEDESDAASDAYASQINDDHNMELEDHMSRQGNNNDDSTPDANSGKFDDADLLSDEDSKQREYHRLHSLKSKADDSDIIGSDDSDREHEWIELSSDEEEDTPPQPKRVNKVVILSDDEEESESDNDVDDDRSAFTISDDSASSEESEDVSFGKTTREGPTNRIPKGGRAQPKTTSRAKPTERFTTPNENSKPKNNSRSTLAFRKNRDTLTAHTFSEFNQRAFQDALSSVEVTWSKKLNKTAGITRMRGKLGDDNAHTRVATIELSTKVIDDEERLRSTLLHEMCHAAQWLVDGVHKPPHGRNFKKWAAISMRKIRDVEVTTTHDYQIVYKYAWACTASNCKAVIKRHSRSVDPTKHCCGRCKGKLIEIEVPGSKGDTAQGAIYTPKLARKTSEFALFVKEQTTDVRKRLASERSCTPKEISQALVMKECGKLWRGKKTMPDDVSSEPDGVESLADRLIKNCRVR</sequence>
<feature type="domain" description="SprT-like" evidence="2">
    <location>
        <begin position="489"/>
        <end position="650"/>
    </location>
</feature>
<feature type="compositionally biased region" description="Basic and acidic residues" evidence="1">
    <location>
        <begin position="338"/>
        <end position="357"/>
    </location>
</feature>
<dbReference type="InterPro" id="IPR006640">
    <property type="entry name" value="SprT-like_domain"/>
</dbReference>
<dbReference type="PANTHER" id="PTHR23099">
    <property type="entry name" value="TRANSCRIPTIONAL REGULATOR"/>
    <property type="match status" value="1"/>
</dbReference>
<evidence type="ECO:0000256" key="1">
    <source>
        <dbReference type="SAM" id="MobiDB-lite"/>
    </source>
</evidence>
<feature type="compositionally biased region" description="Basic and acidic residues" evidence="1">
    <location>
        <begin position="299"/>
        <end position="311"/>
    </location>
</feature>
<dbReference type="AlphaFoldDB" id="A0ABD3PZ12"/>
<evidence type="ECO:0000313" key="3">
    <source>
        <dbReference type="EMBL" id="KAL3793190.1"/>
    </source>
</evidence>
<dbReference type="EMBL" id="JALLAZ020000522">
    <property type="protein sequence ID" value="KAL3793190.1"/>
    <property type="molecule type" value="Genomic_DNA"/>
</dbReference>
<reference evidence="3 4" key="1">
    <citation type="submission" date="2024-10" db="EMBL/GenBank/DDBJ databases">
        <title>Updated reference genomes for cyclostephanoid diatoms.</title>
        <authorList>
            <person name="Roberts W.R."/>
            <person name="Alverson A.J."/>
        </authorList>
    </citation>
    <scope>NUCLEOTIDE SEQUENCE [LARGE SCALE GENOMIC DNA]</scope>
    <source>
        <strain evidence="3 4">AJA276-08</strain>
    </source>
</reference>
<feature type="region of interest" description="Disordered" evidence="1">
    <location>
        <begin position="210"/>
        <end position="263"/>
    </location>
</feature>